<proteinExistence type="inferred from homology"/>
<keyword evidence="7" id="KW-0547">Nucleotide-binding</keyword>
<dbReference type="Proteomes" id="UP000001935">
    <property type="component" value="Chromosome"/>
</dbReference>
<dbReference type="PROSITE" id="PS00108">
    <property type="entry name" value="PROTEIN_KINASE_ST"/>
    <property type="match status" value="1"/>
</dbReference>
<evidence type="ECO:0000256" key="3">
    <source>
        <dbReference type="ARBA" id="ARBA00010886"/>
    </source>
</evidence>
<dbReference type="AlphaFoldDB" id="Q2IFJ4"/>
<dbReference type="InterPro" id="IPR000719">
    <property type="entry name" value="Prot_kinase_dom"/>
</dbReference>
<evidence type="ECO:0000256" key="7">
    <source>
        <dbReference type="ARBA" id="ARBA00022741"/>
    </source>
</evidence>
<accession>Q2IFJ4</accession>
<evidence type="ECO:0000256" key="2">
    <source>
        <dbReference type="ARBA" id="ARBA00004647"/>
    </source>
</evidence>
<dbReference type="PANTHER" id="PTHR43289">
    <property type="entry name" value="MITOGEN-ACTIVATED PROTEIN KINASE KINASE KINASE 20-RELATED"/>
    <property type="match status" value="1"/>
</dbReference>
<dbReference type="GO" id="GO:0004674">
    <property type="term" value="F:protein serine/threonine kinase activity"/>
    <property type="evidence" value="ECO:0007669"/>
    <property type="project" value="UniProtKB-KW"/>
</dbReference>
<dbReference type="InterPro" id="IPR011009">
    <property type="entry name" value="Kinase-like_dom_sf"/>
</dbReference>
<evidence type="ECO:0000256" key="6">
    <source>
        <dbReference type="ARBA" id="ARBA00022679"/>
    </source>
</evidence>
<dbReference type="Pfam" id="PF07714">
    <property type="entry name" value="PK_Tyr_Ser-Thr"/>
    <property type="match status" value="1"/>
</dbReference>
<keyword evidence="9" id="KW-0067">ATP-binding</keyword>
<reference evidence="12" key="1">
    <citation type="submission" date="2006-01" db="EMBL/GenBank/DDBJ databases">
        <title>Complete sequence of Anaeromyxobacter dehalogenans 2CP-C.</title>
        <authorList>
            <consortium name="US DOE Joint Genome Institute"/>
            <person name="Copeland A."/>
            <person name="Lucas S."/>
            <person name="Lapidus A."/>
            <person name="Barry K."/>
            <person name="Detter J.C."/>
            <person name="Glavina T."/>
            <person name="Hammon N."/>
            <person name="Israni S."/>
            <person name="Pitluck S."/>
            <person name="Brettin T."/>
            <person name="Bruce D."/>
            <person name="Han C."/>
            <person name="Tapia R."/>
            <person name="Gilna P."/>
            <person name="Kiss H."/>
            <person name="Schmutz J."/>
            <person name="Larimer F."/>
            <person name="Land M."/>
            <person name="Kyrpides N."/>
            <person name="Anderson I."/>
            <person name="Sanford R.A."/>
            <person name="Ritalahti K.M."/>
            <person name="Thomas H.S."/>
            <person name="Kirby J.R."/>
            <person name="Zhulin I.B."/>
            <person name="Loeffler F.E."/>
            <person name="Richardson P."/>
        </authorList>
    </citation>
    <scope>NUCLEOTIDE SEQUENCE</scope>
    <source>
        <strain evidence="12">2CP-C</strain>
    </source>
</reference>
<dbReference type="HOGENOM" id="CLU_000288_63_44_7"/>
<evidence type="ECO:0000256" key="5">
    <source>
        <dbReference type="ARBA" id="ARBA00022527"/>
    </source>
</evidence>
<dbReference type="GO" id="GO:0005813">
    <property type="term" value="C:centrosome"/>
    <property type="evidence" value="ECO:0007669"/>
    <property type="project" value="UniProtKB-SubCell"/>
</dbReference>
<dbReference type="EC" id="2.7.11.1" evidence="4"/>
<keyword evidence="10" id="KW-0206">Cytoskeleton</keyword>
<keyword evidence="5 12" id="KW-0723">Serine/threonine-protein kinase</keyword>
<evidence type="ECO:0000259" key="11">
    <source>
        <dbReference type="PROSITE" id="PS50011"/>
    </source>
</evidence>
<dbReference type="PIRSF" id="PIRSF000654">
    <property type="entry name" value="Integrin-linked_kinase"/>
    <property type="match status" value="1"/>
</dbReference>
<keyword evidence="6" id="KW-0808">Transferase</keyword>
<feature type="domain" description="Protein kinase" evidence="11">
    <location>
        <begin position="21"/>
        <end position="361"/>
    </location>
</feature>
<dbReference type="Gene3D" id="1.10.510.10">
    <property type="entry name" value="Transferase(Phosphotransferase) domain 1"/>
    <property type="match status" value="1"/>
</dbReference>
<sequence length="363" mass="39205">MTPATPAPYARSVPPHRVGSYEIVSVVGRGGIGTVYRARHLETGELAAVKVLGPAPAVDATAARRLAREYEVLRTLDHPNVVRVFDAGVTEGYSYLAMELVEGLDLRAYLSPALDADTCLATDPEPFALDAITGSTGEPGPDAIRALAAMMDEPETEEVGVLAPRPASGDDEDLAACARIAPLSEEQRAALNRPVRVARMRGVLEQVVDALEYVHGRGLVHRDLKPSNVMVDDTRRARLMDFGLVKLEAERDVDDALTQAGRIVGTYRYMSPEQAQGHPVDARSDLYSLGVILYELLAGVPPFSARDPVALWHEILDLPPPPFAEVNPGADPALARLALRLLEKEPARRPQSAAEVRRALAAR</sequence>
<keyword evidence="8 12" id="KW-0418">Kinase</keyword>
<dbReference type="KEGG" id="ade:Adeh_3586"/>
<evidence type="ECO:0000256" key="9">
    <source>
        <dbReference type="ARBA" id="ARBA00022840"/>
    </source>
</evidence>
<dbReference type="InterPro" id="IPR001245">
    <property type="entry name" value="Ser-Thr/Tyr_kinase_cat_dom"/>
</dbReference>
<dbReference type="SMART" id="SM00220">
    <property type="entry name" value="S_TKc"/>
    <property type="match status" value="1"/>
</dbReference>
<dbReference type="GO" id="GO:0000922">
    <property type="term" value="C:spindle pole"/>
    <property type="evidence" value="ECO:0007669"/>
    <property type="project" value="UniProtKB-SubCell"/>
</dbReference>
<evidence type="ECO:0000256" key="10">
    <source>
        <dbReference type="ARBA" id="ARBA00023212"/>
    </source>
</evidence>
<dbReference type="CDD" id="cd14014">
    <property type="entry name" value="STKc_PknB_like"/>
    <property type="match status" value="1"/>
</dbReference>
<dbReference type="FunFam" id="1.10.510.10:FF:000021">
    <property type="entry name" value="Serine/threonine protein kinase"/>
    <property type="match status" value="1"/>
</dbReference>
<dbReference type="PROSITE" id="PS50011">
    <property type="entry name" value="PROTEIN_KINASE_DOM"/>
    <property type="match status" value="1"/>
</dbReference>
<dbReference type="STRING" id="290397.Adeh_3586"/>
<evidence type="ECO:0000313" key="12">
    <source>
        <dbReference type="EMBL" id="ABC83352.1"/>
    </source>
</evidence>
<dbReference type="EMBL" id="CP000251">
    <property type="protein sequence ID" value="ABC83352.1"/>
    <property type="molecule type" value="Genomic_DNA"/>
</dbReference>
<evidence type="ECO:0000256" key="8">
    <source>
        <dbReference type="ARBA" id="ARBA00022777"/>
    </source>
</evidence>
<dbReference type="SUPFAM" id="SSF56112">
    <property type="entry name" value="Protein kinase-like (PK-like)"/>
    <property type="match status" value="1"/>
</dbReference>
<keyword evidence="10" id="KW-0963">Cytoplasm</keyword>
<evidence type="ECO:0000256" key="4">
    <source>
        <dbReference type="ARBA" id="ARBA00012513"/>
    </source>
</evidence>
<organism evidence="12 13">
    <name type="scientific">Anaeromyxobacter dehalogenans (strain 2CP-C)</name>
    <dbReference type="NCBI Taxonomy" id="290397"/>
    <lineage>
        <taxon>Bacteria</taxon>
        <taxon>Pseudomonadati</taxon>
        <taxon>Myxococcota</taxon>
        <taxon>Myxococcia</taxon>
        <taxon>Myxococcales</taxon>
        <taxon>Cystobacterineae</taxon>
        <taxon>Anaeromyxobacteraceae</taxon>
        <taxon>Anaeromyxobacter</taxon>
    </lineage>
</organism>
<evidence type="ECO:0000256" key="1">
    <source>
        <dbReference type="ARBA" id="ARBA00004300"/>
    </source>
</evidence>
<comment type="similarity">
    <text evidence="3">Belongs to the protein kinase superfamily. NEK Ser/Thr protein kinase family. NIMA subfamily.</text>
</comment>
<protein>
    <recommendedName>
        <fullName evidence="4">non-specific serine/threonine protein kinase</fullName>
        <ecNumber evidence="4">2.7.11.1</ecNumber>
    </recommendedName>
</protein>
<gene>
    <name evidence="12" type="ordered locus">Adeh_3586</name>
</gene>
<dbReference type="PANTHER" id="PTHR43289:SF6">
    <property type="entry name" value="SERINE_THREONINE-PROTEIN KINASE NEKL-3"/>
    <property type="match status" value="1"/>
</dbReference>
<dbReference type="eggNOG" id="COG0515">
    <property type="taxonomic scope" value="Bacteria"/>
</dbReference>
<dbReference type="Gene3D" id="3.30.200.20">
    <property type="entry name" value="Phosphorylase Kinase, domain 1"/>
    <property type="match status" value="1"/>
</dbReference>
<dbReference type="GO" id="GO:0005524">
    <property type="term" value="F:ATP binding"/>
    <property type="evidence" value="ECO:0007669"/>
    <property type="project" value="UniProtKB-KW"/>
</dbReference>
<dbReference type="InterPro" id="IPR008271">
    <property type="entry name" value="Ser/Thr_kinase_AS"/>
</dbReference>
<comment type="subcellular location">
    <subcellularLocation>
        <location evidence="1">Cytoplasm</location>
        <location evidence="1">Cytoskeleton</location>
        <location evidence="1">Microtubule organizing center</location>
        <location evidence="1">Centrosome</location>
    </subcellularLocation>
    <subcellularLocation>
        <location evidence="2">Cytoplasm</location>
        <location evidence="2">Cytoskeleton</location>
        <location evidence="2">Spindle pole</location>
    </subcellularLocation>
</comment>
<evidence type="ECO:0000313" key="13">
    <source>
        <dbReference type="Proteomes" id="UP000001935"/>
    </source>
</evidence>
<name>Q2IFJ4_ANADE</name>